<dbReference type="PANTHER" id="PTHR33738:SF1">
    <property type="entry name" value="PLANT_T7H20-70 PROTEIN"/>
    <property type="match status" value="1"/>
</dbReference>
<organism evidence="2">
    <name type="scientific">Fagus sylvatica</name>
    <name type="common">Beechnut</name>
    <dbReference type="NCBI Taxonomy" id="28930"/>
    <lineage>
        <taxon>Eukaryota</taxon>
        <taxon>Viridiplantae</taxon>
        <taxon>Streptophyta</taxon>
        <taxon>Embryophyta</taxon>
        <taxon>Tracheophyta</taxon>
        <taxon>Spermatophyta</taxon>
        <taxon>Magnoliopsida</taxon>
        <taxon>eudicotyledons</taxon>
        <taxon>Gunneridae</taxon>
        <taxon>Pentapetalae</taxon>
        <taxon>rosids</taxon>
        <taxon>fabids</taxon>
        <taxon>Fagales</taxon>
        <taxon>Fagaceae</taxon>
        <taxon>Fagus</taxon>
    </lineage>
</organism>
<name>A0A2N9HQQ9_FAGSY</name>
<reference evidence="2" key="1">
    <citation type="submission" date="2018-02" db="EMBL/GenBank/DDBJ databases">
        <authorList>
            <person name="Cohen D.B."/>
            <person name="Kent A.D."/>
        </authorList>
    </citation>
    <scope>NUCLEOTIDE SEQUENCE</scope>
</reference>
<feature type="compositionally biased region" description="Polar residues" evidence="1">
    <location>
        <begin position="144"/>
        <end position="158"/>
    </location>
</feature>
<accession>A0A2N9HQQ9</accession>
<proteinExistence type="predicted"/>
<feature type="compositionally biased region" description="Polar residues" evidence="1">
    <location>
        <begin position="1"/>
        <end position="14"/>
    </location>
</feature>
<feature type="compositionally biased region" description="Low complexity" evidence="1">
    <location>
        <begin position="23"/>
        <end position="35"/>
    </location>
</feature>
<evidence type="ECO:0000313" key="2">
    <source>
        <dbReference type="EMBL" id="SPD13969.1"/>
    </source>
</evidence>
<feature type="region of interest" description="Disordered" evidence="1">
    <location>
        <begin position="1"/>
        <end position="104"/>
    </location>
</feature>
<feature type="region of interest" description="Disordered" evidence="1">
    <location>
        <begin position="120"/>
        <end position="158"/>
    </location>
</feature>
<evidence type="ECO:0000256" key="1">
    <source>
        <dbReference type="SAM" id="MobiDB-lite"/>
    </source>
</evidence>
<dbReference type="AlphaFoldDB" id="A0A2N9HQQ9"/>
<gene>
    <name evidence="2" type="ORF">FSB_LOCUS41851</name>
</gene>
<dbReference type="EMBL" id="OIVN01003857">
    <property type="protein sequence ID" value="SPD13969.1"/>
    <property type="molecule type" value="Genomic_DNA"/>
</dbReference>
<feature type="compositionally biased region" description="Polar residues" evidence="1">
    <location>
        <begin position="87"/>
        <end position="97"/>
    </location>
</feature>
<dbReference type="PANTHER" id="PTHR33738">
    <property type="entry name" value="EMB|CAB82975.1"/>
    <property type="match status" value="1"/>
</dbReference>
<protein>
    <submittedName>
        <fullName evidence="2">Uncharacterized protein</fullName>
    </submittedName>
</protein>
<sequence>MEGNKQTASSSSLTCELFGSKESSSSSSSSSTSTTGIFGSMFAPSSKVLGRESLHSELNGRKQDLPNDSWHAQPGPGQYENPKISDGESQSMPNRDMSSIYPEQRVQPCPLSSSIFYGGQDICSNPQSTQSSVYKKDGEEDDSGSASRGNWWQGSLYY</sequence>
<feature type="compositionally biased region" description="Polar residues" evidence="1">
    <location>
        <begin position="122"/>
        <end position="133"/>
    </location>
</feature>
<feature type="compositionally biased region" description="Basic and acidic residues" evidence="1">
    <location>
        <begin position="49"/>
        <end position="65"/>
    </location>
</feature>